<reference evidence="2" key="1">
    <citation type="submission" date="2022-09" db="EMBL/GenBank/DDBJ databases">
        <title>Intensive care unit water sources are persistently colonized with multi-drug resistant bacteria and are the site of extensive horizontal gene transfer of antibiotic resistance genes.</title>
        <authorList>
            <person name="Diorio-Toth L."/>
        </authorList>
    </citation>
    <scope>NUCLEOTIDE SEQUENCE</scope>
    <source>
        <strain evidence="2">GD03704</strain>
    </source>
</reference>
<sequence length="70" mass="7433">MSKTTPVALAAKAEEPTTEKVKLIANHTHAGKACKAGDEIAVTPNEKAWLIRRKKIDGPITEQPAAAADK</sequence>
<dbReference type="Proteomes" id="UP001161697">
    <property type="component" value="Unassembled WGS sequence"/>
</dbReference>
<evidence type="ECO:0000313" key="2">
    <source>
        <dbReference type="EMBL" id="MDH1339829.1"/>
    </source>
</evidence>
<feature type="domain" description="DUF7210" evidence="1">
    <location>
        <begin position="20"/>
        <end position="56"/>
    </location>
</feature>
<evidence type="ECO:0000259" key="1">
    <source>
        <dbReference type="Pfam" id="PF23843"/>
    </source>
</evidence>
<dbReference type="AlphaFoldDB" id="A0AA42TYT4"/>
<proteinExistence type="predicted"/>
<dbReference type="EMBL" id="JAOCJE010000001">
    <property type="protein sequence ID" value="MDH1339829.1"/>
    <property type="molecule type" value="Genomic_DNA"/>
</dbReference>
<protein>
    <recommendedName>
        <fullName evidence="1">DUF7210 domain-containing protein</fullName>
    </recommendedName>
</protein>
<dbReference type="RefSeq" id="WP_279534356.1">
    <property type="nucleotide sequence ID" value="NZ_CP104579.1"/>
</dbReference>
<gene>
    <name evidence="2" type="ORF">N5J11_11385</name>
</gene>
<name>A0AA42TYT4_ECTOL</name>
<accession>A0AA42TYT4</accession>
<organism evidence="2 3">
    <name type="scientific">Ectopseudomonas oleovorans</name>
    <name type="common">Pseudomonas oleovorans</name>
    <dbReference type="NCBI Taxonomy" id="301"/>
    <lineage>
        <taxon>Bacteria</taxon>
        <taxon>Pseudomonadati</taxon>
        <taxon>Pseudomonadota</taxon>
        <taxon>Gammaproteobacteria</taxon>
        <taxon>Pseudomonadales</taxon>
        <taxon>Pseudomonadaceae</taxon>
        <taxon>Ectopseudomonas</taxon>
    </lineage>
</organism>
<dbReference type="Pfam" id="PF23843">
    <property type="entry name" value="DUF7210"/>
    <property type="match status" value="1"/>
</dbReference>
<comment type="caution">
    <text evidence="2">The sequence shown here is derived from an EMBL/GenBank/DDBJ whole genome shotgun (WGS) entry which is preliminary data.</text>
</comment>
<dbReference type="InterPro" id="IPR055634">
    <property type="entry name" value="DUF7210"/>
</dbReference>
<evidence type="ECO:0000313" key="3">
    <source>
        <dbReference type="Proteomes" id="UP001161697"/>
    </source>
</evidence>